<proteinExistence type="predicted"/>
<name>A0AA41R5Q7_9BACT</name>
<keyword evidence="1" id="KW-0732">Signal</keyword>
<dbReference type="InterPro" id="IPR036249">
    <property type="entry name" value="Thioredoxin-like_sf"/>
</dbReference>
<evidence type="ECO:0000313" key="3">
    <source>
        <dbReference type="EMBL" id="MCJ8501341.1"/>
    </source>
</evidence>
<organism evidence="3 4">
    <name type="scientific">Desulfatitalea alkaliphila</name>
    <dbReference type="NCBI Taxonomy" id="2929485"/>
    <lineage>
        <taxon>Bacteria</taxon>
        <taxon>Pseudomonadati</taxon>
        <taxon>Thermodesulfobacteriota</taxon>
        <taxon>Desulfobacteria</taxon>
        <taxon>Desulfobacterales</taxon>
        <taxon>Desulfosarcinaceae</taxon>
        <taxon>Desulfatitalea</taxon>
    </lineage>
</organism>
<feature type="signal peptide" evidence="1">
    <location>
        <begin position="1"/>
        <end position="36"/>
    </location>
</feature>
<dbReference type="EMBL" id="JALJRB010000012">
    <property type="protein sequence ID" value="MCJ8501341.1"/>
    <property type="molecule type" value="Genomic_DNA"/>
</dbReference>
<dbReference type="InterPro" id="IPR012336">
    <property type="entry name" value="Thioredoxin-like_fold"/>
</dbReference>
<gene>
    <name evidence="3" type="ORF">MRX98_12220</name>
</gene>
<reference evidence="3" key="1">
    <citation type="submission" date="2022-04" db="EMBL/GenBank/DDBJ databases">
        <title>Desulfatitalea alkaliphila sp. nov., a novel anaerobic sulfate-reducing bacterium isolated from terrestrial mud volcano, Taman Peninsula, Russia.</title>
        <authorList>
            <person name="Khomyakova M.A."/>
            <person name="Merkel A.Y."/>
            <person name="Slobodkin A.I."/>
        </authorList>
    </citation>
    <scope>NUCLEOTIDE SEQUENCE</scope>
    <source>
        <strain evidence="3">M08but</strain>
    </source>
</reference>
<dbReference type="SUPFAM" id="SSF52833">
    <property type="entry name" value="Thioredoxin-like"/>
    <property type="match status" value="1"/>
</dbReference>
<dbReference type="PROSITE" id="PS51352">
    <property type="entry name" value="THIOREDOXIN_2"/>
    <property type="match status" value="1"/>
</dbReference>
<dbReference type="Pfam" id="PF13462">
    <property type="entry name" value="Thioredoxin_4"/>
    <property type="match status" value="1"/>
</dbReference>
<feature type="chain" id="PRO_5041235903" evidence="1">
    <location>
        <begin position="37"/>
        <end position="224"/>
    </location>
</feature>
<comment type="caution">
    <text evidence="3">The sequence shown here is derived from an EMBL/GenBank/DDBJ whole genome shotgun (WGS) entry which is preliminary data.</text>
</comment>
<dbReference type="InterPro" id="IPR013766">
    <property type="entry name" value="Thioredoxin_domain"/>
</dbReference>
<evidence type="ECO:0000259" key="2">
    <source>
        <dbReference type="PROSITE" id="PS51352"/>
    </source>
</evidence>
<sequence>MRLEPNKNRRFGFSPIRFMAGLLLLGAFVWAAPALAAEEQQAPEPFDAVFTFGDGPIELFVFADYFCPPCRRVEPHLDKALRDLVPLGVQVTFVDMPFSRMAPLYARYFLYAAKAASSLDGVLHARDVLFQIAKNNGVASDQEMVKALKENEVAITYFDVRPLLTRWGEIIQAHNVRSTPTCIIVKPGQEPSRHVGSEEIPKAIDQLLAELSGNGKTAAAAAGD</sequence>
<evidence type="ECO:0000313" key="4">
    <source>
        <dbReference type="Proteomes" id="UP001165427"/>
    </source>
</evidence>
<dbReference type="Gene3D" id="3.40.30.10">
    <property type="entry name" value="Glutaredoxin"/>
    <property type="match status" value="1"/>
</dbReference>
<dbReference type="Proteomes" id="UP001165427">
    <property type="component" value="Unassembled WGS sequence"/>
</dbReference>
<dbReference type="AlphaFoldDB" id="A0AA41R5Q7"/>
<dbReference type="RefSeq" id="WP_246908699.1">
    <property type="nucleotide sequence ID" value="NZ_JALJRB010000012.1"/>
</dbReference>
<evidence type="ECO:0000256" key="1">
    <source>
        <dbReference type="SAM" id="SignalP"/>
    </source>
</evidence>
<accession>A0AA41R5Q7</accession>
<feature type="domain" description="Thioredoxin" evidence="2">
    <location>
        <begin position="26"/>
        <end position="209"/>
    </location>
</feature>
<protein>
    <submittedName>
        <fullName evidence="3">Thioredoxin domain-containing protein</fullName>
    </submittedName>
</protein>
<keyword evidence="4" id="KW-1185">Reference proteome</keyword>